<evidence type="ECO:0000256" key="1">
    <source>
        <dbReference type="ARBA" id="ARBA00022729"/>
    </source>
</evidence>
<keyword evidence="3" id="KW-0325">Glycoprotein</keyword>
<reference evidence="5 6" key="1">
    <citation type="submission" date="2021-04" db="EMBL/GenBank/DDBJ databases">
        <authorList>
            <person name="Ivanova A."/>
        </authorList>
    </citation>
    <scope>NUCLEOTIDE SEQUENCE [LARGE SCALE GENOMIC DNA]</scope>
    <source>
        <strain evidence="5 6">G18</strain>
    </source>
</reference>
<dbReference type="InterPro" id="IPR013783">
    <property type="entry name" value="Ig-like_fold"/>
</dbReference>
<name>A0ABS5C3A9_9BACT</name>
<feature type="domain" description="Fibronectin type-III" evidence="4">
    <location>
        <begin position="226"/>
        <end position="319"/>
    </location>
</feature>
<accession>A0ABS5C3A9</accession>
<dbReference type="Gene3D" id="2.130.10.130">
    <property type="entry name" value="Integrin alpha, N-terminal"/>
    <property type="match status" value="2"/>
</dbReference>
<keyword evidence="2" id="KW-0677">Repeat</keyword>
<feature type="domain" description="Fibronectin type-III" evidence="4">
    <location>
        <begin position="31"/>
        <end position="121"/>
    </location>
</feature>
<protein>
    <submittedName>
        <fullName evidence="5">FG-GAP repeat protein</fullName>
    </submittedName>
</protein>
<dbReference type="InterPro" id="IPR013517">
    <property type="entry name" value="FG-GAP"/>
</dbReference>
<dbReference type="SMART" id="SM00191">
    <property type="entry name" value="Int_alpha"/>
    <property type="match status" value="3"/>
</dbReference>
<dbReference type="InterPro" id="IPR012334">
    <property type="entry name" value="Pectin_lyas_fold"/>
</dbReference>
<feature type="domain" description="Fibronectin type-III" evidence="4">
    <location>
        <begin position="128"/>
        <end position="220"/>
    </location>
</feature>
<dbReference type="RefSeq" id="WP_210662570.1">
    <property type="nucleotide sequence ID" value="NZ_JAGKQQ010000002.1"/>
</dbReference>
<evidence type="ECO:0000313" key="5">
    <source>
        <dbReference type="EMBL" id="MBP3960474.1"/>
    </source>
</evidence>
<dbReference type="SUPFAM" id="SSF51126">
    <property type="entry name" value="Pectin lyase-like"/>
    <property type="match status" value="1"/>
</dbReference>
<gene>
    <name evidence="5" type="ORF">J8F10_35055</name>
</gene>
<evidence type="ECO:0000256" key="3">
    <source>
        <dbReference type="ARBA" id="ARBA00023180"/>
    </source>
</evidence>
<dbReference type="InterPro" id="IPR006626">
    <property type="entry name" value="PbH1"/>
</dbReference>
<dbReference type="SUPFAM" id="SSF69318">
    <property type="entry name" value="Integrin alpha N-terminal domain"/>
    <property type="match status" value="1"/>
</dbReference>
<sequence length="1233" mass="127834">MPATTKAHVFMKRNSPFGPRLEALESREVLNAVNLTSLALSQSEVNLTWDLTGTADTAVVVERAAKSTGTFQTLTVLPSNENTFTDTSGWAGTAYNYRVRTLTAAGPTPYTAVTVATTQSVPSGALAQVTTLRAVATSSTTAAVSFTDPNTSDTKRGYILERSADGVSYQVIKSLLTSTTWVDKGLTPGATYSYRVRGYSWNAPTSDYSAPAAVTLSAHAAGIPREPSALGAVANAATSVTISWTNNDSAGTRFKVERAVYDPYHTMTWTQIGLTAPGVASFTDTGTAAERAYVYRVRATSGAGDSGYATPSSEVMYSIFGTEIGVVTPSAGTGAARVYDIGPGQKYQKIADLDWSKLGPGDTVNIHYKAGGYHELFQISTRGTASAGITINGIPDPVTGALPVIDGYQAVLAPQFVNSYAALSGAGAVVVGVRPGYAVGYKPGYITIQNLQIQNAYQGNADNTFTDYNGTKKVYGRVGAGIYLERAENVTIKGCTINDNGQGVYGAGQSGFDRLMMGVTLDGNYIYGNGNIGSDRQHNTYLEGVDTLYQNNRYGPLRSGALGAGLKDRSAGLVIRNNYIEGGAHQLQLPEADNQFDLAITLAKYHQAFVYGNTLVAPPGNAASIVYYGGDGGLTPLYRKGVLSLYNNTLVTRSDLSQVYKIIAVKLATNGETVDARNNIFATVPSTPGAKSPYFNLVTENNNAYFGRNWVPSNYALSFLTFSGHASGTQNLIVGSSGDPGFVSPGNGDYHLKATSTAIDTSGQMAGGASAHPVDREYLDPRTSRPRLVAGKALDLGAFEYSGSVTSGGTVVENVPSVAKFGISAPAAATAGSSFTITVSALTSNGTAATGYRGAVRFTSSDVLAGLPADYTFTAADAGVHTFTITLRTAGSRSINLVDKASAALVGSATLSVAAVGLPYAVGTDAGPVATVTLFNPDGSVRFRVRPFGDNYTGGASVATGDVTGDGVADVVVGSNGGMYSQAVIVDGATGKVRPEKFLGANYTYGRVSVAVGDVTGDGIADIAMGTDESGPHVRVYRGGDYAKLTEFSAGPSTGYWGQTRVALGDLDADGKADLVVSGLYATGTTVSGFAGTSLRTGSTPAALFSTFSPGSAMGKGVFLAIGDVDSDGYGDLVLGAGEWGNGRIVVYSGKSLVRTNTRTVLAEFLPPNADLVGGTRVATRDVNGDGKSDILTTSGDRLIAFAGGNLPPVGTLPPVLRVSDPYPEYAGKVWVG</sequence>
<evidence type="ECO:0000313" key="6">
    <source>
        <dbReference type="Proteomes" id="UP000676565"/>
    </source>
</evidence>
<keyword evidence="1" id="KW-0732">Signal</keyword>
<dbReference type="PANTHER" id="PTHR44103:SF1">
    <property type="entry name" value="PROPROTEIN CONVERTASE P"/>
    <property type="match status" value="1"/>
</dbReference>
<dbReference type="InterPro" id="IPR003961">
    <property type="entry name" value="FN3_dom"/>
</dbReference>
<keyword evidence="6" id="KW-1185">Reference proteome</keyword>
<dbReference type="PROSITE" id="PS50853">
    <property type="entry name" value="FN3"/>
    <property type="match status" value="3"/>
</dbReference>
<dbReference type="SUPFAM" id="SSF49265">
    <property type="entry name" value="Fibronectin type III"/>
    <property type="match status" value="2"/>
</dbReference>
<dbReference type="EMBL" id="JAGKQQ010000002">
    <property type="protein sequence ID" value="MBP3960474.1"/>
    <property type="molecule type" value="Genomic_DNA"/>
</dbReference>
<dbReference type="InterPro" id="IPR013519">
    <property type="entry name" value="Int_alpha_beta-p"/>
</dbReference>
<dbReference type="Gene3D" id="2.160.20.10">
    <property type="entry name" value="Single-stranded right-handed beta-helix, Pectin lyase-like"/>
    <property type="match status" value="1"/>
</dbReference>
<dbReference type="Pfam" id="PF01839">
    <property type="entry name" value="FG-GAP"/>
    <property type="match status" value="1"/>
</dbReference>
<dbReference type="Pfam" id="PF13517">
    <property type="entry name" value="FG-GAP_3"/>
    <property type="match status" value="1"/>
</dbReference>
<evidence type="ECO:0000256" key="2">
    <source>
        <dbReference type="ARBA" id="ARBA00022737"/>
    </source>
</evidence>
<dbReference type="CDD" id="cd00063">
    <property type="entry name" value="FN3"/>
    <property type="match status" value="3"/>
</dbReference>
<comment type="caution">
    <text evidence="5">The sequence shown here is derived from an EMBL/GenBank/DDBJ whole genome shotgun (WGS) entry which is preliminary data.</text>
</comment>
<dbReference type="SMART" id="SM00710">
    <property type="entry name" value="PbH1"/>
    <property type="match status" value="4"/>
</dbReference>
<proteinExistence type="predicted"/>
<dbReference type="PANTHER" id="PTHR44103">
    <property type="entry name" value="PROPROTEIN CONVERTASE P"/>
    <property type="match status" value="1"/>
</dbReference>
<evidence type="ECO:0000259" key="4">
    <source>
        <dbReference type="PROSITE" id="PS50853"/>
    </source>
</evidence>
<dbReference type="InterPro" id="IPR036116">
    <property type="entry name" value="FN3_sf"/>
</dbReference>
<dbReference type="Proteomes" id="UP000676565">
    <property type="component" value="Unassembled WGS sequence"/>
</dbReference>
<dbReference type="SMART" id="SM00060">
    <property type="entry name" value="FN3"/>
    <property type="match status" value="3"/>
</dbReference>
<dbReference type="InterPro" id="IPR028994">
    <property type="entry name" value="Integrin_alpha_N"/>
</dbReference>
<organism evidence="5 6">
    <name type="scientific">Gemmata palustris</name>
    <dbReference type="NCBI Taxonomy" id="2822762"/>
    <lineage>
        <taxon>Bacteria</taxon>
        <taxon>Pseudomonadati</taxon>
        <taxon>Planctomycetota</taxon>
        <taxon>Planctomycetia</taxon>
        <taxon>Gemmatales</taxon>
        <taxon>Gemmataceae</taxon>
        <taxon>Gemmata</taxon>
    </lineage>
</organism>
<dbReference type="Gene3D" id="2.60.40.10">
    <property type="entry name" value="Immunoglobulins"/>
    <property type="match status" value="3"/>
</dbReference>
<dbReference type="InterPro" id="IPR011050">
    <property type="entry name" value="Pectin_lyase_fold/virulence"/>
</dbReference>